<accession>A0A0B0HD42</accession>
<dbReference type="eggNOG" id="COG2888">
    <property type="taxonomic scope" value="Bacteria"/>
</dbReference>
<dbReference type="STRING" id="2340.JV46_17350"/>
<organism evidence="1 2">
    <name type="scientific">Solemya velum gill symbiont</name>
    <dbReference type="NCBI Taxonomy" id="2340"/>
    <lineage>
        <taxon>Bacteria</taxon>
        <taxon>Pseudomonadati</taxon>
        <taxon>Pseudomonadota</taxon>
        <taxon>Gammaproteobacteria</taxon>
        <taxon>sulfur-oxidizing symbionts</taxon>
    </lineage>
</organism>
<protein>
    <recommendedName>
        <fullName evidence="3">Zinc ribbon-containing protein</fullName>
    </recommendedName>
</protein>
<proteinExistence type="predicted"/>
<dbReference type="Pfam" id="PF07295">
    <property type="entry name" value="DUF1451"/>
    <property type="match status" value="1"/>
</dbReference>
<dbReference type="OrthoDB" id="3174978at2"/>
<dbReference type="AlphaFoldDB" id="A0A0B0HD42"/>
<sequence>MKDLEPPHDMVDAIGVAYERMLERAIDNSHKISDRSGHFMHDAVDKAHERAVELNELTKDESERVAEYLKRDVEDAARYLQDTGDDLKHWLGFEREVFSDHILSLFAQAADQTTLALKELSNKARSNYETDDVVAPGIFVCSECGHRTQIKKAGVLPPCSECMGTIFTRDTSAEGGSESQS</sequence>
<reference evidence="1 2" key="1">
    <citation type="journal article" date="2014" name="BMC Genomics">
        <title>The genome of the intracellular bacterium of the coastal bivalve, Solemya velum: a blueprint for thriving in and out of symbiosis.</title>
        <authorList>
            <person name="Dmytrenko O."/>
            <person name="Russell S.L."/>
            <person name="Loo W.T."/>
            <person name="Fontanez K.M."/>
            <person name="Liao L."/>
            <person name="Roeselers G."/>
            <person name="Sharma R."/>
            <person name="Stewart F.J."/>
            <person name="Newton I.L."/>
            <person name="Woyke T."/>
            <person name="Wu D."/>
            <person name="Lang J.M."/>
            <person name="Eisen J.A."/>
            <person name="Cavanaugh C.M."/>
        </authorList>
    </citation>
    <scope>NUCLEOTIDE SEQUENCE [LARGE SCALE GENOMIC DNA]</scope>
    <source>
        <strain evidence="1 2">WH</strain>
    </source>
</reference>
<name>A0A0B0HD42_SOVGS</name>
<keyword evidence="2" id="KW-1185">Reference proteome</keyword>
<comment type="caution">
    <text evidence="1">The sequence shown here is derived from an EMBL/GenBank/DDBJ whole genome shotgun (WGS) entry which is preliminary data.</text>
</comment>
<dbReference type="SUPFAM" id="SSF58113">
    <property type="entry name" value="Apolipoprotein A-I"/>
    <property type="match status" value="1"/>
</dbReference>
<evidence type="ECO:0000313" key="1">
    <source>
        <dbReference type="EMBL" id="KHF26517.1"/>
    </source>
</evidence>
<dbReference type="EMBL" id="JRAA01000001">
    <property type="protein sequence ID" value="KHF26517.1"/>
    <property type="molecule type" value="Genomic_DNA"/>
</dbReference>
<evidence type="ECO:0000313" key="2">
    <source>
        <dbReference type="Proteomes" id="UP000030856"/>
    </source>
</evidence>
<evidence type="ECO:0008006" key="3">
    <source>
        <dbReference type="Google" id="ProtNLM"/>
    </source>
</evidence>
<gene>
    <name evidence="1" type="ORF">JV46_17350</name>
</gene>
<dbReference type="RefSeq" id="WP_043116295.1">
    <property type="nucleotide sequence ID" value="NZ_JRAA01000001.1"/>
</dbReference>
<dbReference type="Proteomes" id="UP000030856">
    <property type="component" value="Unassembled WGS sequence"/>
</dbReference>
<dbReference type="InterPro" id="IPR009912">
    <property type="entry name" value="DUF1451"/>
</dbReference>